<reference evidence="3" key="2">
    <citation type="submission" date="2019-06" db="EMBL/GenBank/DDBJ databases">
        <title>Genomics analysis of Aphanomyces spp. identifies a new class of oomycete effector associated with host adaptation.</title>
        <authorList>
            <person name="Gaulin E."/>
        </authorList>
    </citation>
    <scope>NUCLEOTIDE SEQUENCE</scope>
    <source>
        <strain evidence="3">CBS 578.67</strain>
    </source>
</reference>
<evidence type="ECO:0000313" key="5">
    <source>
        <dbReference type="Proteomes" id="UP000332933"/>
    </source>
</evidence>
<protein>
    <submittedName>
        <fullName evidence="4">Aste57867_16459 protein</fullName>
    </submittedName>
</protein>
<evidence type="ECO:0000313" key="4">
    <source>
        <dbReference type="EMBL" id="VFT93233.1"/>
    </source>
</evidence>
<reference evidence="4 5" key="1">
    <citation type="submission" date="2019-03" db="EMBL/GenBank/DDBJ databases">
        <authorList>
            <person name="Gaulin E."/>
            <person name="Dumas B."/>
        </authorList>
    </citation>
    <scope>NUCLEOTIDE SEQUENCE [LARGE SCALE GENOMIC DNA]</scope>
    <source>
        <strain evidence="4">CBS 568.67</strain>
    </source>
</reference>
<keyword evidence="5" id="KW-1185">Reference proteome</keyword>
<proteinExistence type="predicted"/>
<dbReference type="AlphaFoldDB" id="A0A485L5P7"/>
<evidence type="ECO:0000256" key="1">
    <source>
        <dbReference type="SAM" id="Coils"/>
    </source>
</evidence>
<dbReference type="Proteomes" id="UP000332933">
    <property type="component" value="Unassembled WGS sequence"/>
</dbReference>
<feature type="region of interest" description="Disordered" evidence="2">
    <location>
        <begin position="64"/>
        <end position="85"/>
    </location>
</feature>
<organism evidence="4 5">
    <name type="scientific">Aphanomyces stellatus</name>
    <dbReference type="NCBI Taxonomy" id="120398"/>
    <lineage>
        <taxon>Eukaryota</taxon>
        <taxon>Sar</taxon>
        <taxon>Stramenopiles</taxon>
        <taxon>Oomycota</taxon>
        <taxon>Saprolegniomycetes</taxon>
        <taxon>Saprolegniales</taxon>
        <taxon>Verrucalvaceae</taxon>
        <taxon>Aphanomyces</taxon>
    </lineage>
</organism>
<gene>
    <name evidence="4" type="primary">Aste57867_16459</name>
    <name evidence="3" type="ORF">As57867_016402</name>
    <name evidence="4" type="ORF">ASTE57867_16459</name>
</gene>
<dbReference type="EMBL" id="CAADRA010005901">
    <property type="protein sequence ID" value="VFT93233.1"/>
    <property type="molecule type" value="Genomic_DNA"/>
</dbReference>
<dbReference type="OrthoDB" id="10287860at2759"/>
<feature type="coiled-coil region" evidence="1">
    <location>
        <begin position="23"/>
        <end position="50"/>
    </location>
</feature>
<evidence type="ECO:0000256" key="2">
    <source>
        <dbReference type="SAM" id="MobiDB-lite"/>
    </source>
</evidence>
<feature type="region of interest" description="Disordered" evidence="2">
    <location>
        <begin position="1"/>
        <end position="20"/>
    </location>
</feature>
<keyword evidence="1" id="KW-0175">Coiled coil</keyword>
<accession>A0A485L5P7</accession>
<evidence type="ECO:0000313" key="3">
    <source>
        <dbReference type="EMBL" id="KAF0692468.1"/>
    </source>
</evidence>
<sequence length="370" mass="42937">MMKMHLTKGATADERRQYERQRKRRYRAELRSEQERLEVQVARLQELLQTHLGRPDVVVPRRFQHQSKEKHRELTQSATQNRSLRDQVNRHRDLLRRLHTWVTASVQPSLDDNYPHLHSTLLADPAARPYGLRWLTDRVFHAARATHGFDGSVDDKIRLDIRLDTDGEIRGMENHDQHTVLANFRTVADAAWALDMEQATQSTRCKSILVQEDVCYARVLYARLGTSFCTLSRRYDTSDFAVIVYVFVRDDECFPLQEGELRPHGFSWAIFQKITDDVTLSRCATVQYAPVTTDGVISFEKQAAIFGVEPHPSREVVLARIESTALRNFKAHHDDELKRLNAKIDQLVIKQEVDRTIVDAPIKVEELFML</sequence>
<feature type="compositionally biased region" description="Basic and acidic residues" evidence="2">
    <location>
        <begin position="11"/>
        <end position="20"/>
    </location>
</feature>
<dbReference type="EMBL" id="VJMH01005880">
    <property type="protein sequence ID" value="KAF0692468.1"/>
    <property type="molecule type" value="Genomic_DNA"/>
</dbReference>
<name>A0A485L5P7_9STRA</name>